<keyword evidence="6" id="KW-0630">Potassium</keyword>
<accession>A0A2P8HC79</accession>
<evidence type="ECO:0000256" key="2">
    <source>
        <dbReference type="ARBA" id="ARBA00022448"/>
    </source>
</evidence>
<evidence type="ECO:0000259" key="12">
    <source>
        <dbReference type="Pfam" id="PF07885"/>
    </source>
</evidence>
<feature type="domain" description="Inward rectifier potassium channel C-terminal" evidence="13">
    <location>
        <begin position="162"/>
        <end position="318"/>
    </location>
</feature>
<sequence>MALLKRINPFSRKNDDTGFGTNPNGFGGRFINRDGSFNIRREGRPFMYRFNIYHALLNLPAWKFGCVILLFYFSINLLYTSIYWMLGPEQLQGIIGQTTWAKFKELFFFSTETFTTVGYGRVNPIGDGANMTAAIEAMSGFLSFAVATGLIYGRFSRPRAHLLFSDEALIAPFKGKTALMFRFASYKEHHTLTNVEVLVTAGLQIQDNGNAVYQFYTLSLERNKIESLSMNWTVVHTIDDDSPLLGFSAQDLENADVEIYVTVRGFNDVYANTVIQRTSYTYQEITFNRKFIPMYRESENGKTTILELHHLNTSKPIEDPGA</sequence>
<dbReference type="GO" id="GO:0005886">
    <property type="term" value="C:plasma membrane"/>
    <property type="evidence" value="ECO:0007669"/>
    <property type="project" value="TreeGrafter"/>
</dbReference>
<evidence type="ECO:0000256" key="9">
    <source>
        <dbReference type="ARBA" id="ARBA00023136"/>
    </source>
</evidence>
<evidence type="ECO:0000256" key="4">
    <source>
        <dbReference type="ARBA" id="ARBA00022692"/>
    </source>
</evidence>
<keyword evidence="9 11" id="KW-0472">Membrane</keyword>
<evidence type="ECO:0000256" key="1">
    <source>
        <dbReference type="ARBA" id="ARBA00004141"/>
    </source>
</evidence>
<dbReference type="AlphaFoldDB" id="A0A2P8HC79"/>
<proteinExistence type="predicted"/>
<feature type="transmembrane region" description="Helical" evidence="11">
    <location>
        <begin position="133"/>
        <end position="153"/>
    </location>
</feature>
<dbReference type="SUPFAM" id="SSF81324">
    <property type="entry name" value="Voltage-gated potassium channels"/>
    <property type="match status" value="1"/>
</dbReference>
<dbReference type="Gene3D" id="2.60.40.1400">
    <property type="entry name" value="G protein-activated inward rectifier potassium channel 1"/>
    <property type="match status" value="1"/>
</dbReference>
<evidence type="ECO:0000256" key="10">
    <source>
        <dbReference type="ARBA" id="ARBA00023303"/>
    </source>
</evidence>
<evidence type="ECO:0000313" key="14">
    <source>
        <dbReference type="EMBL" id="PSL43804.1"/>
    </source>
</evidence>
<dbReference type="InterPro" id="IPR041647">
    <property type="entry name" value="IRK_C"/>
</dbReference>
<dbReference type="InterPro" id="IPR013099">
    <property type="entry name" value="K_chnl_dom"/>
</dbReference>
<dbReference type="GO" id="GO:0034765">
    <property type="term" value="P:regulation of monoatomic ion transmembrane transport"/>
    <property type="evidence" value="ECO:0007669"/>
    <property type="project" value="TreeGrafter"/>
</dbReference>
<keyword evidence="8" id="KW-0406">Ion transport</keyword>
<dbReference type="GO" id="GO:1990573">
    <property type="term" value="P:potassium ion import across plasma membrane"/>
    <property type="evidence" value="ECO:0007669"/>
    <property type="project" value="TreeGrafter"/>
</dbReference>
<dbReference type="EMBL" id="PYAW01000007">
    <property type="protein sequence ID" value="PSL43804.1"/>
    <property type="molecule type" value="Genomic_DNA"/>
</dbReference>
<dbReference type="Gene3D" id="1.10.287.70">
    <property type="match status" value="1"/>
</dbReference>
<reference evidence="14 15" key="1">
    <citation type="submission" date="2018-03" db="EMBL/GenBank/DDBJ databases">
        <title>Genomic Encyclopedia of Archaeal and Bacterial Type Strains, Phase II (KMG-II): from individual species to whole genera.</title>
        <authorList>
            <person name="Goeker M."/>
        </authorList>
    </citation>
    <scope>NUCLEOTIDE SEQUENCE [LARGE SCALE GENOMIC DNA]</scope>
    <source>
        <strain evidence="14 15">DSM 24859</strain>
    </source>
</reference>
<dbReference type="Proteomes" id="UP000240971">
    <property type="component" value="Unassembled WGS sequence"/>
</dbReference>
<dbReference type="OrthoDB" id="9813518at2"/>
<dbReference type="SUPFAM" id="SSF81296">
    <property type="entry name" value="E set domains"/>
    <property type="match status" value="1"/>
</dbReference>
<keyword evidence="4 11" id="KW-0812">Transmembrane</keyword>
<dbReference type="Pfam" id="PF17655">
    <property type="entry name" value="IRK_C"/>
    <property type="match status" value="1"/>
</dbReference>
<dbReference type="InterPro" id="IPR016449">
    <property type="entry name" value="K_chnl_inward-rec_Kir"/>
</dbReference>
<protein>
    <submittedName>
        <fullName evidence="14">Inward rectifier potassium channel</fullName>
    </submittedName>
</protein>
<feature type="domain" description="Potassium channel" evidence="12">
    <location>
        <begin position="79"/>
        <end position="151"/>
    </location>
</feature>
<dbReference type="RefSeq" id="WP_106530781.1">
    <property type="nucleotide sequence ID" value="NZ_PYAW01000007.1"/>
</dbReference>
<comment type="caution">
    <text evidence="14">The sequence shown here is derived from an EMBL/GenBank/DDBJ whole genome shotgun (WGS) entry which is preliminary data.</text>
</comment>
<name>A0A2P8HC79_CHINA</name>
<evidence type="ECO:0000313" key="15">
    <source>
        <dbReference type="Proteomes" id="UP000240971"/>
    </source>
</evidence>
<dbReference type="PRINTS" id="PR01320">
    <property type="entry name" value="KIRCHANNEL"/>
</dbReference>
<evidence type="ECO:0000256" key="5">
    <source>
        <dbReference type="ARBA" id="ARBA00022882"/>
    </source>
</evidence>
<dbReference type="Pfam" id="PF07885">
    <property type="entry name" value="Ion_trans_2"/>
    <property type="match status" value="1"/>
</dbReference>
<keyword evidence="7 11" id="KW-1133">Transmembrane helix</keyword>
<dbReference type="PANTHER" id="PTHR11767">
    <property type="entry name" value="INWARD RECTIFIER POTASSIUM CHANNEL"/>
    <property type="match status" value="1"/>
</dbReference>
<keyword evidence="10 14" id="KW-0407">Ion channel</keyword>
<evidence type="ECO:0000256" key="3">
    <source>
        <dbReference type="ARBA" id="ARBA00022538"/>
    </source>
</evidence>
<organism evidence="14 15">
    <name type="scientific">Chitinophaga niastensis</name>
    <dbReference type="NCBI Taxonomy" id="536980"/>
    <lineage>
        <taxon>Bacteria</taxon>
        <taxon>Pseudomonadati</taxon>
        <taxon>Bacteroidota</taxon>
        <taxon>Chitinophagia</taxon>
        <taxon>Chitinophagales</taxon>
        <taxon>Chitinophagaceae</taxon>
        <taxon>Chitinophaga</taxon>
    </lineage>
</organism>
<evidence type="ECO:0000259" key="13">
    <source>
        <dbReference type="Pfam" id="PF17655"/>
    </source>
</evidence>
<keyword evidence="2" id="KW-0813">Transport</keyword>
<dbReference type="InterPro" id="IPR013518">
    <property type="entry name" value="K_chnl_inward-rec_Kir_cyto"/>
</dbReference>
<comment type="subcellular location">
    <subcellularLocation>
        <location evidence="1">Membrane</location>
        <topology evidence="1">Multi-pass membrane protein</topology>
    </subcellularLocation>
</comment>
<dbReference type="GO" id="GO:0005242">
    <property type="term" value="F:inward rectifier potassium channel activity"/>
    <property type="evidence" value="ECO:0007669"/>
    <property type="project" value="InterPro"/>
</dbReference>
<evidence type="ECO:0000256" key="6">
    <source>
        <dbReference type="ARBA" id="ARBA00022958"/>
    </source>
</evidence>
<evidence type="ECO:0000256" key="7">
    <source>
        <dbReference type="ARBA" id="ARBA00022989"/>
    </source>
</evidence>
<keyword evidence="3" id="KW-0633">Potassium transport</keyword>
<feature type="transmembrane region" description="Helical" evidence="11">
    <location>
        <begin position="50"/>
        <end position="75"/>
    </location>
</feature>
<dbReference type="GO" id="GO:0034702">
    <property type="term" value="C:monoatomic ion channel complex"/>
    <property type="evidence" value="ECO:0007669"/>
    <property type="project" value="UniProtKB-KW"/>
</dbReference>
<dbReference type="PANTHER" id="PTHR11767:SF102">
    <property type="entry name" value="INWARDLY RECTIFYING POTASSIUM CHANNEL 1, ISOFORM F"/>
    <property type="match status" value="1"/>
</dbReference>
<evidence type="ECO:0000256" key="11">
    <source>
        <dbReference type="SAM" id="Phobius"/>
    </source>
</evidence>
<dbReference type="InterPro" id="IPR014756">
    <property type="entry name" value="Ig_E-set"/>
</dbReference>
<keyword evidence="15" id="KW-1185">Reference proteome</keyword>
<gene>
    <name evidence="14" type="ORF">CLV51_107115</name>
</gene>
<keyword evidence="5" id="KW-0851">Voltage-gated channel</keyword>
<evidence type="ECO:0000256" key="8">
    <source>
        <dbReference type="ARBA" id="ARBA00023065"/>
    </source>
</evidence>